<dbReference type="InterPro" id="IPR000175">
    <property type="entry name" value="Na/ntran_symport"/>
</dbReference>
<evidence type="ECO:0000256" key="1">
    <source>
        <dbReference type="ARBA" id="ARBA00004141"/>
    </source>
</evidence>
<evidence type="ECO:0000256" key="4">
    <source>
        <dbReference type="ARBA" id="ARBA00022989"/>
    </source>
</evidence>
<feature type="transmembrane region" description="Helical" evidence="6">
    <location>
        <begin position="407"/>
        <end position="431"/>
    </location>
</feature>
<gene>
    <name evidence="7" type="ORF">CEE37_08445</name>
</gene>
<proteinExistence type="predicted"/>
<protein>
    <submittedName>
        <fullName evidence="7">Sodium:calcium symporter</fullName>
    </submittedName>
</protein>
<keyword evidence="5 6" id="KW-0472">Membrane</keyword>
<evidence type="ECO:0000256" key="3">
    <source>
        <dbReference type="ARBA" id="ARBA00022692"/>
    </source>
</evidence>
<dbReference type="PROSITE" id="PS50267">
    <property type="entry name" value="NA_NEUROTRAN_SYMP_3"/>
    <property type="match status" value="1"/>
</dbReference>
<accession>A0A532UZG8</accession>
<dbReference type="EMBL" id="NJBN01000005">
    <property type="protein sequence ID" value="TKJ40346.1"/>
    <property type="molecule type" value="Genomic_DNA"/>
</dbReference>
<dbReference type="PANTHER" id="PTHR42948:SF1">
    <property type="entry name" value="TRANSPORTER"/>
    <property type="match status" value="1"/>
</dbReference>
<dbReference type="PRINTS" id="PR00176">
    <property type="entry name" value="NANEUSMPORT"/>
</dbReference>
<sequence>MPDDSLKKRENWGSRIGVILAVSGSAVGLGNFLRFPVQAAQNGGGAFMIPYFLAFLLLGIPLAWVEWTIGRYGGRHGHGSAPGIYHVLTGRKRWAKYLGITALLGPITIFFYYCYIEGWTLAYAFFSLTGEYNGISHPDQMSAFLSGFQGVETNSFFNGPWTAYSAFVVVFVVNFYFIYRGVTKGIEQLNKVALPIMFLIATVLLVRVFTLDSPYPDRPEQSFINGLGFMWNPDFTALKNPSVWLAAAGQMFFTLSVGMGSIMAYASYLRAKDDVTLSSLTANSTNEFFEVILAGSIVIPATFIFFGAMGTMEVAQGGSFNLGFVTMPLIFNQMQGGAFVGFLWFFLLFMAGVTSSVSLLQPMITFLEDELKWTRQQSVVAIGAVGFIVTNFIIFTLARGSLDELDFWAGTLFPVFNAFLAVTLFAWFFGVKKGFREFDMGADLRVPRFFKFILLIVTPLSLLAILVTWIIQQGIPVLTLENVDPENRVTVWITRFILVAVALAIVLLIRVARRRGRFVRREELR</sequence>
<name>A0A532UZG8_UNCL8</name>
<feature type="transmembrane region" description="Helical" evidence="6">
    <location>
        <begin position="94"/>
        <end position="113"/>
    </location>
</feature>
<feature type="transmembrane region" description="Helical" evidence="6">
    <location>
        <begin position="379"/>
        <end position="401"/>
    </location>
</feature>
<dbReference type="PANTHER" id="PTHR42948">
    <property type="entry name" value="TRANSPORTER"/>
    <property type="match status" value="1"/>
</dbReference>
<feature type="transmembrane region" description="Helical" evidence="6">
    <location>
        <begin position="243"/>
        <end position="268"/>
    </location>
</feature>
<evidence type="ECO:0000313" key="8">
    <source>
        <dbReference type="Proteomes" id="UP000319619"/>
    </source>
</evidence>
<organism evidence="7 8">
    <name type="scientific">candidate division LCP-89 bacterium B3_LCP</name>
    <dbReference type="NCBI Taxonomy" id="2012998"/>
    <lineage>
        <taxon>Bacteria</taxon>
        <taxon>Pseudomonadati</taxon>
        <taxon>Bacteria division LCP-89</taxon>
    </lineage>
</organism>
<feature type="transmembrane region" description="Helical" evidence="6">
    <location>
        <begin position="288"/>
        <end position="309"/>
    </location>
</feature>
<feature type="transmembrane region" description="Helical" evidence="6">
    <location>
        <begin position="492"/>
        <end position="512"/>
    </location>
</feature>
<dbReference type="AlphaFoldDB" id="A0A532UZG8"/>
<evidence type="ECO:0000313" key="7">
    <source>
        <dbReference type="EMBL" id="TKJ40346.1"/>
    </source>
</evidence>
<evidence type="ECO:0000256" key="5">
    <source>
        <dbReference type="ARBA" id="ARBA00023136"/>
    </source>
</evidence>
<dbReference type="Proteomes" id="UP000319619">
    <property type="component" value="Unassembled WGS sequence"/>
</dbReference>
<dbReference type="Pfam" id="PF00209">
    <property type="entry name" value="SNF"/>
    <property type="match status" value="2"/>
</dbReference>
<keyword evidence="4 6" id="KW-1133">Transmembrane helix</keyword>
<feature type="transmembrane region" description="Helical" evidence="6">
    <location>
        <begin position="161"/>
        <end position="179"/>
    </location>
</feature>
<feature type="transmembrane region" description="Helical" evidence="6">
    <location>
        <begin position="191"/>
        <end position="210"/>
    </location>
</feature>
<feature type="transmembrane region" description="Helical" evidence="6">
    <location>
        <begin position="45"/>
        <end position="65"/>
    </location>
</feature>
<evidence type="ECO:0000256" key="2">
    <source>
        <dbReference type="ARBA" id="ARBA00022448"/>
    </source>
</evidence>
<dbReference type="GO" id="GO:0016020">
    <property type="term" value="C:membrane"/>
    <property type="evidence" value="ECO:0007669"/>
    <property type="project" value="UniProtKB-SubCell"/>
</dbReference>
<comment type="caution">
    <text evidence="7">The sequence shown here is derived from an EMBL/GenBank/DDBJ whole genome shotgun (WGS) entry which is preliminary data.</text>
</comment>
<keyword evidence="3 6" id="KW-0812">Transmembrane</keyword>
<dbReference type="InterPro" id="IPR037272">
    <property type="entry name" value="SNS_sf"/>
</dbReference>
<keyword evidence="2" id="KW-0813">Transport</keyword>
<dbReference type="SUPFAM" id="SSF161070">
    <property type="entry name" value="SNF-like"/>
    <property type="match status" value="1"/>
</dbReference>
<feature type="transmembrane region" description="Helical" evidence="6">
    <location>
        <begin position="342"/>
        <end position="367"/>
    </location>
</feature>
<feature type="transmembrane region" description="Helical" evidence="6">
    <location>
        <begin position="452"/>
        <end position="472"/>
    </location>
</feature>
<reference evidence="7 8" key="1">
    <citation type="submission" date="2017-06" db="EMBL/GenBank/DDBJ databases">
        <title>Novel microbial phyla capable of carbon fixation and sulfur reduction in deep-sea sediments.</title>
        <authorList>
            <person name="Huang J."/>
            <person name="Baker B."/>
            <person name="Wang Y."/>
        </authorList>
    </citation>
    <scope>NUCLEOTIDE SEQUENCE [LARGE SCALE GENOMIC DNA]</scope>
    <source>
        <strain evidence="7">B3_LCP</strain>
    </source>
</reference>
<dbReference type="NCBIfam" id="NF037979">
    <property type="entry name" value="Na_transp"/>
    <property type="match status" value="1"/>
</dbReference>
<evidence type="ECO:0000256" key="6">
    <source>
        <dbReference type="SAM" id="Phobius"/>
    </source>
</evidence>
<feature type="transmembrane region" description="Helical" evidence="6">
    <location>
        <begin position="12"/>
        <end position="33"/>
    </location>
</feature>
<comment type="subcellular location">
    <subcellularLocation>
        <location evidence="1">Membrane</location>
        <topology evidence="1">Multi-pass membrane protein</topology>
    </subcellularLocation>
</comment>